<evidence type="ECO:0000256" key="3">
    <source>
        <dbReference type="ARBA" id="ARBA00022989"/>
    </source>
</evidence>
<comment type="subcellular location">
    <subcellularLocation>
        <location evidence="1">Membrane</location>
        <topology evidence="1">Multi-pass membrane protein</topology>
    </subcellularLocation>
</comment>
<dbReference type="Proteomes" id="UP001178507">
    <property type="component" value="Unassembled WGS sequence"/>
</dbReference>
<gene>
    <name evidence="6" type="ORF">EVOR1521_LOCUS19223</name>
</gene>
<dbReference type="Pfam" id="PF08507">
    <property type="entry name" value="COPI_assoc"/>
    <property type="match status" value="1"/>
</dbReference>
<dbReference type="AlphaFoldDB" id="A0AA36IXC3"/>
<proteinExistence type="predicted"/>
<name>A0AA36IXC3_9DINO</name>
<keyword evidence="7" id="KW-1185">Reference proteome</keyword>
<accession>A0AA36IXC3</accession>
<evidence type="ECO:0000313" key="7">
    <source>
        <dbReference type="Proteomes" id="UP001178507"/>
    </source>
</evidence>
<dbReference type="GO" id="GO:0016020">
    <property type="term" value="C:membrane"/>
    <property type="evidence" value="ECO:0007669"/>
    <property type="project" value="UniProtKB-SubCell"/>
</dbReference>
<sequence length="200" mass="21491">MSGAPAGGGSPSAAAQVGQAALHGAQKGAQIAQRGVVNLTIYVQHNPTIVKMLCCAVGLALSVISILSIVGVAQMSDAEKWSARDTLQTVYTFVFGFVLILIDMKEDWANKYFGLQTKLFVYGNFLATYTGRALFYFYVGSISLFLLPTSEFWKFVYIILGGFLCVLGLLMLGLRYCSCCCGTTPDVETGGTVTHTHTQS</sequence>
<dbReference type="EMBL" id="CAUJNA010002891">
    <property type="protein sequence ID" value="CAJ1394605.1"/>
    <property type="molecule type" value="Genomic_DNA"/>
</dbReference>
<evidence type="ECO:0000313" key="6">
    <source>
        <dbReference type="EMBL" id="CAJ1394605.1"/>
    </source>
</evidence>
<evidence type="ECO:0000256" key="4">
    <source>
        <dbReference type="ARBA" id="ARBA00023136"/>
    </source>
</evidence>
<dbReference type="InterPro" id="IPR013714">
    <property type="entry name" value="Golgi_TVP15"/>
</dbReference>
<evidence type="ECO:0000256" key="2">
    <source>
        <dbReference type="ARBA" id="ARBA00022692"/>
    </source>
</evidence>
<feature type="transmembrane region" description="Helical" evidence="5">
    <location>
        <begin position="49"/>
        <end position="73"/>
    </location>
</feature>
<organism evidence="6 7">
    <name type="scientific">Effrenium voratum</name>
    <dbReference type="NCBI Taxonomy" id="2562239"/>
    <lineage>
        <taxon>Eukaryota</taxon>
        <taxon>Sar</taxon>
        <taxon>Alveolata</taxon>
        <taxon>Dinophyceae</taxon>
        <taxon>Suessiales</taxon>
        <taxon>Symbiodiniaceae</taxon>
        <taxon>Effrenium</taxon>
    </lineage>
</organism>
<evidence type="ECO:0000256" key="1">
    <source>
        <dbReference type="ARBA" id="ARBA00004141"/>
    </source>
</evidence>
<comment type="caution">
    <text evidence="6">The sequence shown here is derived from an EMBL/GenBank/DDBJ whole genome shotgun (WGS) entry which is preliminary data.</text>
</comment>
<feature type="transmembrane region" description="Helical" evidence="5">
    <location>
        <begin position="85"/>
        <end position="102"/>
    </location>
</feature>
<reference evidence="6" key="1">
    <citation type="submission" date="2023-08" db="EMBL/GenBank/DDBJ databases">
        <authorList>
            <person name="Chen Y."/>
            <person name="Shah S."/>
            <person name="Dougan E. K."/>
            <person name="Thang M."/>
            <person name="Chan C."/>
        </authorList>
    </citation>
    <scope>NUCLEOTIDE SEQUENCE</scope>
</reference>
<keyword evidence="4 5" id="KW-0472">Membrane</keyword>
<keyword evidence="3 5" id="KW-1133">Transmembrane helix</keyword>
<evidence type="ECO:0000256" key="5">
    <source>
        <dbReference type="SAM" id="Phobius"/>
    </source>
</evidence>
<feature type="transmembrane region" description="Helical" evidence="5">
    <location>
        <begin position="155"/>
        <end position="174"/>
    </location>
</feature>
<protein>
    <submittedName>
        <fullName evidence="6">Uncharacterized protein</fullName>
    </submittedName>
</protein>
<keyword evidence="2 5" id="KW-0812">Transmembrane</keyword>
<feature type="transmembrane region" description="Helical" evidence="5">
    <location>
        <begin position="122"/>
        <end position="148"/>
    </location>
</feature>